<organism evidence="1">
    <name type="scientific">viral metagenome</name>
    <dbReference type="NCBI Taxonomy" id="1070528"/>
    <lineage>
        <taxon>unclassified sequences</taxon>
        <taxon>metagenomes</taxon>
        <taxon>organismal metagenomes</taxon>
    </lineage>
</organism>
<reference evidence="1" key="1">
    <citation type="journal article" date="2020" name="Nature">
        <title>Giant virus diversity and host interactions through global metagenomics.</title>
        <authorList>
            <person name="Schulz F."/>
            <person name="Roux S."/>
            <person name="Paez-Espino D."/>
            <person name="Jungbluth S."/>
            <person name="Walsh D.A."/>
            <person name="Denef V.J."/>
            <person name="McMahon K.D."/>
            <person name="Konstantinidis K.T."/>
            <person name="Eloe-Fadrosh E.A."/>
            <person name="Kyrpides N.C."/>
            <person name="Woyke T."/>
        </authorList>
    </citation>
    <scope>NUCLEOTIDE SEQUENCE</scope>
    <source>
        <strain evidence="1">GVMAG-M-3300025695-21</strain>
    </source>
</reference>
<sequence length="56" mass="6570">MGLVSSKTAENNNIVDRNYNNKNPYKIYSGYTKKENSKDFEMVVNHLENINDHSYK</sequence>
<evidence type="ECO:0000313" key="1">
    <source>
        <dbReference type="EMBL" id="QHT98818.1"/>
    </source>
</evidence>
<name>A0A6C0IZQ4_9ZZZZ</name>
<accession>A0A6C0IZQ4</accession>
<proteinExistence type="predicted"/>
<dbReference type="EMBL" id="MN740297">
    <property type="protein sequence ID" value="QHT98818.1"/>
    <property type="molecule type" value="Genomic_DNA"/>
</dbReference>
<protein>
    <submittedName>
        <fullName evidence="1">Uncharacterized protein</fullName>
    </submittedName>
</protein>
<dbReference type="AlphaFoldDB" id="A0A6C0IZQ4"/>